<reference evidence="1 2" key="1">
    <citation type="submission" date="2018-06" db="EMBL/GenBank/DDBJ databases">
        <authorList>
            <consortium name="Pathogen Informatics"/>
            <person name="Doyle S."/>
        </authorList>
    </citation>
    <scope>NUCLEOTIDE SEQUENCE [LARGE SCALE GENOMIC DNA]</scope>
    <source>
        <strain evidence="1 2">NCTC10794</strain>
    </source>
</reference>
<gene>
    <name evidence="1" type="ORF">NCTC10794_01858</name>
</gene>
<accession>A0A377I353</accession>
<evidence type="ECO:0000313" key="1">
    <source>
        <dbReference type="EMBL" id="STO64781.1"/>
    </source>
</evidence>
<name>A0A377I353_HAEPH</name>
<dbReference type="RefSeq" id="WP_119223082.1">
    <property type="nucleotide sequence ID" value="NZ_UGHH01000002.1"/>
</dbReference>
<protein>
    <submittedName>
        <fullName evidence="1">Mu-like phage E16 protein</fullName>
    </submittedName>
</protein>
<dbReference type="EMBL" id="UGHH01000002">
    <property type="protein sequence ID" value="STO64781.1"/>
    <property type="molecule type" value="Genomic_DNA"/>
</dbReference>
<dbReference type="Proteomes" id="UP000254867">
    <property type="component" value="Unassembled WGS sequence"/>
</dbReference>
<organism evidence="1 2">
    <name type="scientific">Haemophilus parahaemolyticus</name>
    <dbReference type="NCBI Taxonomy" id="735"/>
    <lineage>
        <taxon>Bacteria</taxon>
        <taxon>Pseudomonadati</taxon>
        <taxon>Pseudomonadota</taxon>
        <taxon>Gammaproteobacteria</taxon>
        <taxon>Pasteurellales</taxon>
        <taxon>Pasteurellaceae</taxon>
        <taxon>Haemophilus</taxon>
    </lineage>
</organism>
<dbReference type="Pfam" id="PF06252">
    <property type="entry name" value="GemA"/>
    <property type="match status" value="1"/>
</dbReference>
<dbReference type="InterPro" id="IPR009363">
    <property type="entry name" value="Phage_Mu_Gp16"/>
</dbReference>
<proteinExistence type="predicted"/>
<sequence length="143" mass="16799">MQPQTRKQMIQKIHIGKTELKMDRECYTRFLLETVDKHSCSVMTDSELMQVLQAMQARGFKVKSKRYGKRPDVGKAADNAVRKRYMDKIEAFLAEGKKPWSYAHAICKRSFGIDRLQWCTEDQLRKIVQMFAVMAKRHGERVK</sequence>
<evidence type="ECO:0000313" key="2">
    <source>
        <dbReference type="Proteomes" id="UP000254867"/>
    </source>
</evidence>
<dbReference type="AlphaFoldDB" id="A0A377I353"/>